<evidence type="ECO:0000313" key="3">
    <source>
        <dbReference type="Proteomes" id="UP000198427"/>
    </source>
</evidence>
<dbReference type="AlphaFoldDB" id="A0AA94ISQ7"/>
<gene>
    <name evidence="2" type="ORF">SAMN06265364_103106</name>
</gene>
<organism evidence="2 3">
    <name type="scientific">Prevotella jejuni</name>
    <dbReference type="NCBI Taxonomy" id="1177574"/>
    <lineage>
        <taxon>Bacteria</taxon>
        <taxon>Pseudomonadati</taxon>
        <taxon>Bacteroidota</taxon>
        <taxon>Bacteroidia</taxon>
        <taxon>Bacteroidales</taxon>
        <taxon>Prevotellaceae</taxon>
        <taxon>Prevotella</taxon>
    </lineage>
</organism>
<accession>A0AA94ISQ7</accession>
<name>A0AA94ISQ7_9BACT</name>
<comment type="caution">
    <text evidence="2">The sequence shown here is derived from an EMBL/GenBank/DDBJ whole genome shotgun (WGS) entry which is preliminary data.</text>
</comment>
<dbReference type="Proteomes" id="UP000198427">
    <property type="component" value="Unassembled WGS sequence"/>
</dbReference>
<evidence type="ECO:0000256" key="1">
    <source>
        <dbReference type="SAM" id="Phobius"/>
    </source>
</evidence>
<keyword evidence="1" id="KW-0472">Membrane</keyword>
<proteinExistence type="predicted"/>
<feature type="transmembrane region" description="Helical" evidence="1">
    <location>
        <begin position="35"/>
        <end position="54"/>
    </location>
</feature>
<keyword evidence="1" id="KW-1133">Transmembrane helix</keyword>
<dbReference type="EMBL" id="FZNZ01000003">
    <property type="protein sequence ID" value="SNR66269.1"/>
    <property type="molecule type" value="Genomic_DNA"/>
</dbReference>
<keyword evidence="1" id="KW-0812">Transmembrane</keyword>
<evidence type="ECO:0000313" key="2">
    <source>
        <dbReference type="EMBL" id="SNR66269.1"/>
    </source>
</evidence>
<protein>
    <submittedName>
        <fullName evidence="2">Uncharacterized protein</fullName>
    </submittedName>
</protein>
<sequence>MRLLLMRQYLIVGILTTIRLMNLMEMMSLIKVRRVVFLVNLGITLGEFNIFNLLCRQIIIRSY</sequence>
<feature type="transmembrane region" description="Helical" evidence="1">
    <location>
        <begin position="6"/>
        <end position="23"/>
    </location>
</feature>
<keyword evidence="3" id="KW-1185">Reference proteome</keyword>
<reference evidence="2 3" key="1">
    <citation type="submission" date="2017-06" db="EMBL/GenBank/DDBJ databases">
        <authorList>
            <person name="Varghese N."/>
            <person name="Submissions S."/>
        </authorList>
    </citation>
    <scope>NUCLEOTIDE SEQUENCE [LARGE SCALE GENOMIC DNA]</scope>
    <source>
        <strain evidence="2 3">DSM 26989</strain>
    </source>
</reference>